<evidence type="ECO:0000256" key="6">
    <source>
        <dbReference type="ARBA" id="ARBA00022605"/>
    </source>
</evidence>
<dbReference type="SUPFAM" id="SSF55347">
    <property type="entry name" value="Glyceraldehyde-3-phosphate dehydrogenase-like, C-terminal domain"/>
    <property type="match status" value="1"/>
</dbReference>
<evidence type="ECO:0000256" key="7">
    <source>
        <dbReference type="ARBA" id="ARBA00022697"/>
    </source>
</evidence>
<dbReference type="AlphaFoldDB" id="A0A1G1L2P0"/>
<keyword evidence="10 13" id="KW-0486">Methionine biosynthesis</keyword>
<evidence type="ECO:0000256" key="9">
    <source>
        <dbReference type="ARBA" id="ARBA00023002"/>
    </source>
</evidence>
<evidence type="ECO:0000256" key="11">
    <source>
        <dbReference type="PIRSR" id="PIRSR000098-1"/>
    </source>
</evidence>
<keyword evidence="6 13" id="KW-0028">Amino-acid biosynthesis</keyword>
<feature type="active site" description="Proton donor" evidence="11">
    <location>
        <position position="205"/>
    </location>
</feature>
<evidence type="ECO:0000256" key="8">
    <source>
        <dbReference type="ARBA" id="ARBA00022857"/>
    </source>
</evidence>
<dbReference type="UniPathway" id="UPA00050">
    <property type="reaction ID" value="UER00063"/>
</dbReference>
<dbReference type="Pfam" id="PF00742">
    <property type="entry name" value="Homoserine_dh"/>
    <property type="match status" value="1"/>
</dbReference>
<feature type="binding site" evidence="12">
    <location>
        <position position="105"/>
    </location>
    <ligand>
        <name>NADPH</name>
        <dbReference type="ChEBI" id="CHEBI:57783"/>
    </ligand>
</feature>
<dbReference type="InterPro" id="IPR002912">
    <property type="entry name" value="ACT_dom"/>
</dbReference>
<dbReference type="PROSITE" id="PS51671">
    <property type="entry name" value="ACT"/>
    <property type="match status" value="1"/>
</dbReference>
<dbReference type="PIRSF" id="PIRSF000098">
    <property type="entry name" value="Homoser_dehydrog"/>
    <property type="match status" value="1"/>
</dbReference>
<protein>
    <recommendedName>
        <fullName evidence="5 13">Homoserine dehydrogenase</fullName>
        <ecNumber evidence="4 13">1.1.1.3</ecNumber>
    </recommendedName>
</protein>
<comment type="pathway">
    <text evidence="2 13">Amino-acid biosynthesis; L-methionine biosynthesis via de novo pathway; L-homoserine from L-aspartate: step 3/3.</text>
</comment>
<keyword evidence="7 13" id="KW-0791">Threonine biosynthesis</keyword>
<dbReference type="InterPro" id="IPR019811">
    <property type="entry name" value="HDH_CS"/>
</dbReference>
<dbReference type="GO" id="GO:0050661">
    <property type="term" value="F:NADP binding"/>
    <property type="evidence" value="ECO:0007669"/>
    <property type="project" value="InterPro"/>
</dbReference>
<feature type="binding site" evidence="12">
    <location>
        <begin position="9"/>
        <end position="16"/>
    </location>
    <ligand>
        <name>NADP(+)</name>
        <dbReference type="ChEBI" id="CHEBI:58349"/>
    </ligand>
</feature>
<accession>A0A1G1L2P0</accession>
<dbReference type="NCBIfam" id="NF004976">
    <property type="entry name" value="PRK06349.1"/>
    <property type="match status" value="1"/>
</dbReference>
<evidence type="ECO:0000256" key="5">
    <source>
        <dbReference type="ARBA" id="ARBA00013376"/>
    </source>
</evidence>
<evidence type="ECO:0000256" key="12">
    <source>
        <dbReference type="PIRSR" id="PIRSR000098-2"/>
    </source>
</evidence>
<keyword evidence="8 12" id="KW-0521">NADP</keyword>
<comment type="pathway">
    <text evidence="1 13">Amino-acid biosynthesis; L-threonine biosynthesis; L-threonine from L-aspartate: step 3/5.</text>
</comment>
<dbReference type="InterPro" id="IPR036291">
    <property type="entry name" value="NAD(P)-bd_dom_sf"/>
</dbReference>
<dbReference type="GO" id="GO:0004412">
    <property type="term" value="F:homoserine dehydrogenase activity"/>
    <property type="evidence" value="ECO:0007669"/>
    <property type="project" value="UniProtKB-EC"/>
</dbReference>
<feature type="binding site" evidence="12">
    <location>
        <position position="190"/>
    </location>
    <ligand>
        <name>L-homoserine</name>
        <dbReference type="ChEBI" id="CHEBI:57476"/>
    </ligand>
</feature>
<comment type="caution">
    <text evidence="16">The sequence shown here is derived from an EMBL/GenBank/DDBJ whole genome shotgun (WGS) entry which is preliminary data.</text>
</comment>
<dbReference type="Proteomes" id="UP000178187">
    <property type="component" value="Unassembled WGS sequence"/>
</dbReference>
<evidence type="ECO:0000256" key="4">
    <source>
        <dbReference type="ARBA" id="ARBA00013213"/>
    </source>
</evidence>
<dbReference type="PROSITE" id="PS01042">
    <property type="entry name" value="HOMOSER_DHGENASE"/>
    <property type="match status" value="1"/>
</dbReference>
<dbReference type="InterPro" id="IPR001342">
    <property type="entry name" value="HDH_cat"/>
</dbReference>
<proteinExistence type="inferred from homology"/>
<dbReference type="Gene3D" id="3.30.70.260">
    <property type="match status" value="1"/>
</dbReference>
<name>A0A1G1L2P0_9BACT</name>
<evidence type="ECO:0000256" key="10">
    <source>
        <dbReference type="ARBA" id="ARBA00023167"/>
    </source>
</evidence>
<dbReference type="CDD" id="cd04881">
    <property type="entry name" value="ACT_HSDH-Hom"/>
    <property type="match status" value="1"/>
</dbReference>
<dbReference type="InterPro" id="IPR016204">
    <property type="entry name" value="HDH"/>
</dbReference>
<dbReference type="InterPro" id="IPR045865">
    <property type="entry name" value="ACT-like_dom_sf"/>
</dbReference>
<dbReference type="Gene3D" id="3.40.50.720">
    <property type="entry name" value="NAD(P)-binding Rossmann-like Domain"/>
    <property type="match status" value="1"/>
</dbReference>
<evidence type="ECO:0000313" key="17">
    <source>
        <dbReference type="Proteomes" id="UP000178187"/>
    </source>
</evidence>
<evidence type="ECO:0000256" key="14">
    <source>
        <dbReference type="RuleBase" id="RU004171"/>
    </source>
</evidence>
<organism evidence="16 17">
    <name type="scientific">Candidatus Danuiimicrobium aquiferis</name>
    <dbReference type="NCBI Taxonomy" id="1801832"/>
    <lineage>
        <taxon>Bacteria</taxon>
        <taxon>Pseudomonadati</taxon>
        <taxon>Candidatus Omnitrophota</taxon>
        <taxon>Candidatus Danuiimicrobium</taxon>
    </lineage>
</organism>
<dbReference type="PANTHER" id="PTHR43331:SF1">
    <property type="entry name" value="HOMOSERINE DEHYDROGENASE"/>
    <property type="match status" value="1"/>
</dbReference>
<dbReference type="EMBL" id="MHFR01000013">
    <property type="protein sequence ID" value="OGW99139.1"/>
    <property type="molecule type" value="Genomic_DNA"/>
</dbReference>
<dbReference type="SUPFAM" id="SSF51735">
    <property type="entry name" value="NAD(P)-binding Rossmann-fold domains"/>
    <property type="match status" value="1"/>
</dbReference>
<dbReference type="EC" id="1.1.1.3" evidence="4 13"/>
<dbReference type="PANTHER" id="PTHR43331">
    <property type="entry name" value="HOMOSERINE DEHYDROGENASE"/>
    <property type="match status" value="1"/>
</dbReference>
<dbReference type="GO" id="GO:0009088">
    <property type="term" value="P:threonine biosynthetic process"/>
    <property type="evidence" value="ECO:0007669"/>
    <property type="project" value="UniProtKB-UniPathway"/>
</dbReference>
<dbReference type="GO" id="GO:0009086">
    <property type="term" value="P:methionine biosynthetic process"/>
    <property type="evidence" value="ECO:0007669"/>
    <property type="project" value="UniProtKB-KW"/>
</dbReference>
<dbReference type="InterPro" id="IPR005106">
    <property type="entry name" value="Asp/hSer_DH_NAD-bd"/>
</dbReference>
<reference evidence="16 17" key="1">
    <citation type="journal article" date="2016" name="Nat. Commun.">
        <title>Thousands of microbial genomes shed light on interconnected biogeochemical processes in an aquifer system.</title>
        <authorList>
            <person name="Anantharaman K."/>
            <person name="Brown C.T."/>
            <person name="Hug L.A."/>
            <person name="Sharon I."/>
            <person name="Castelle C.J."/>
            <person name="Probst A.J."/>
            <person name="Thomas B.C."/>
            <person name="Singh A."/>
            <person name="Wilkins M.J."/>
            <person name="Karaoz U."/>
            <person name="Brodie E.L."/>
            <person name="Williams K.H."/>
            <person name="Hubbard S.S."/>
            <person name="Banfield J.F."/>
        </authorList>
    </citation>
    <scope>NUCLEOTIDE SEQUENCE [LARGE SCALE GENOMIC DNA]</scope>
</reference>
<dbReference type="SUPFAM" id="SSF55021">
    <property type="entry name" value="ACT-like"/>
    <property type="match status" value="1"/>
</dbReference>
<evidence type="ECO:0000259" key="15">
    <source>
        <dbReference type="PROSITE" id="PS51671"/>
    </source>
</evidence>
<comment type="catalytic activity">
    <reaction evidence="13">
        <text>L-homoserine + NADP(+) = L-aspartate 4-semialdehyde + NADPH + H(+)</text>
        <dbReference type="Rhea" id="RHEA:15761"/>
        <dbReference type="ChEBI" id="CHEBI:15378"/>
        <dbReference type="ChEBI" id="CHEBI:57476"/>
        <dbReference type="ChEBI" id="CHEBI:57783"/>
        <dbReference type="ChEBI" id="CHEBI:58349"/>
        <dbReference type="ChEBI" id="CHEBI:537519"/>
        <dbReference type="EC" id="1.1.1.3"/>
    </reaction>
</comment>
<keyword evidence="9 13" id="KW-0560">Oxidoreductase</keyword>
<dbReference type="FunFam" id="3.30.360.10:FF:000005">
    <property type="entry name" value="Homoserine dehydrogenase"/>
    <property type="match status" value="1"/>
</dbReference>
<evidence type="ECO:0000256" key="13">
    <source>
        <dbReference type="RuleBase" id="RU000579"/>
    </source>
</evidence>
<dbReference type="UniPathway" id="UPA00051">
    <property type="reaction ID" value="UER00465"/>
</dbReference>
<evidence type="ECO:0000313" key="16">
    <source>
        <dbReference type="EMBL" id="OGW99139.1"/>
    </source>
</evidence>
<comment type="similarity">
    <text evidence="3 14">Belongs to the homoserine dehydrogenase family.</text>
</comment>
<sequence length="429" mass="46553">MKELKVGLLGLGQIGSGVYQILRSKSSLIRLRSGVSLKLVKIAEKNSARVRQVKPKGVQVVSDAMDVIRDPNINVVIELIGGIHPAKEFILAALRAGKDVVTANKALLAEEGREIFAEANRLKRNVYFEASVGGGIPVIKAIREALIANRITSVQSIINGTTNYILTKMSEEHLEFDRALKLAQQKGYAEANPTLDIEGIDAAHKISILASLVFGGWTPFKRVHVSGMSKIRSEDIAFAKEFGYVIKLLAVAKSEHGKVELRVEPTLLPKGHILSNVHGSFNAVLMKGDEVGDLLLYGRGAGSFPTGSAVVSDLVDLAKLRANGNHQVVFPSLKLLNVRPVSTVLSRYYLRVLVVDRPGVLSKIAAILGRCKVSISDVIQRERRVGSVVPVILLTHGTLGESIRRAVQMINQLLVTKGKVQVIRIEGES</sequence>
<dbReference type="Gene3D" id="3.30.360.10">
    <property type="entry name" value="Dihydrodipicolinate Reductase, domain 2"/>
    <property type="match status" value="1"/>
</dbReference>
<feature type="domain" description="ACT" evidence="15">
    <location>
        <begin position="349"/>
        <end position="425"/>
    </location>
</feature>
<evidence type="ECO:0000256" key="2">
    <source>
        <dbReference type="ARBA" id="ARBA00005062"/>
    </source>
</evidence>
<evidence type="ECO:0000256" key="3">
    <source>
        <dbReference type="ARBA" id="ARBA00006753"/>
    </source>
</evidence>
<dbReference type="Pfam" id="PF03447">
    <property type="entry name" value="NAD_binding_3"/>
    <property type="match status" value="1"/>
</dbReference>
<evidence type="ECO:0000256" key="1">
    <source>
        <dbReference type="ARBA" id="ARBA00005056"/>
    </source>
</evidence>
<gene>
    <name evidence="16" type="ORF">A3G33_09910</name>
</gene>
<dbReference type="Pfam" id="PF01842">
    <property type="entry name" value="ACT"/>
    <property type="match status" value="1"/>
</dbReference>